<keyword evidence="2" id="KW-1185">Reference proteome</keyword>
<protein>
    <submittedName>
        <fullName evidence="1">Uncharacterized protein</fullName>
    </submittedName>
</protein>
<gene>
    <name evidence="1" type="ORF">L3Q82_007385</name>
</gene>
<dbReference type="EMBL" id="CM041536">
    <property type="protein sequence ID" value="KAI3370866.1"/>
    <property type="molecule type" value="Genomic_DNA"/>
</dbReference>
<evidence type="ECO:0000313" key="2">
    <source>
        <dbReference type="Proteomes" id="UP000831701"/>
    </source>
</evidence>
<reference evidence="1" key="1">
    <citation type="submission" date="2022-04" db="EMBL/GenBank/DDBJ databases">
        <title>Jade perch genome.</title>
        <authorList>
            <person name="Chao B."/>
        </authorList>
    </citation>
    <scope>NUCLEOTIDE SEQUENCE</scope>
    <source>
        <strain evidence="1">CB-2022</strain>
    </source>
</reference>
<organism evidence="1 2">
    <name type="scientific">Scortum barcoo</name>
    <name type="common">barcoo grunter</name>
    <dbReference type="NCBI Taxonomy" id="214431"/>
    <lineage>
        <taxon>Eukaryota</taxon>
        <taxon>Metazoa</taxon>
        <taxon>Chordata</taxon>
        <taxon>Craniata</taxon>
        <taxon>Vertebrata</taxon>
        <taxon>Euteleostomi</taxon>
        <taxon>Actinopterygii</taxon>
        <taxon>Neopterygii</taxon>
        <taxon>Teleostei</taxon>
        <taxon>Neoteleostei</taxon>
        <taxon>Acanthomorphata</taxon>
        <taxon>Eupercaria</taxon>
        <taxon>Centrarchiformes</taxon>
        <taxon>Terapontoidei</taxon>
        <taxon>Terapontidae</taxon>
        <taxon>Scortum</taxon>
    </lineage>
</organism>
<sequence length="241" mass="26204">MRCISKVGFDIQDSCYLREEAPKEEDQAQQRTTWPGQMATRCSLRWNASRSHLSCHGFQGGGELAEEEVGPGGPERSIVRVCQEGLGRTLPPGRAQGGLTDQLRPDFSQSERLSGGLHVLALSNSGCGRRHLVPVVQGGGILNPNPWTPEVRVAMAEEGVLSGPCWPVGLLTQLTGYQASKPAAERSWRQKLGSGRSSVAMEEFGRPRRDSGKRTGSPALRRGKQYYSANTLQFVDSGELT</sequence>
<evidence type="ECO:0000313" key="1">
    <source>
        <dbReference type="EMBL" id="KAI3370866.1"/>
    </source>
</evidence>
<accession>A0ACB8WT19</accession>
<proteinExistence type="predicted"/>
<name>A0ACB8WT19_9TELE</name>
<dbReference type="Proteomes" id="UP000831701">
    <property type="component" value="Chromosome 6"/>
</dbReference>
<comment type="caution">
    <text evidence="1">The sequence shown here is derived from an EMBL/GenBank/DDBJ whole genome shotgun (WGS) entry which is preliminary data.</text>
</comment>